<protein>
    <submittedName>
        <fullName evidence="2">Uncharacterized protein</fullName>
    </submittedName>
</protein>
<name>A0ABU1T682_9SPHI</name>
<feature type="region of interest" description="Disordered" evidence="1">
    <location>
        <begin position="1"/>
        <end position="37"/>
    </location>
</feature>
<keyword evidence="3" id="KW-1185">Reference proteome</keyword>
<comment type="caution">
    <text evidence="2">The sequence shown here is derived from an EMBL/GenBank/DDBJ whole genome shotgun (WGS) entry which is preliminary data.</text>
</comment>
<feature type="compositionally biased region" description="Basic and acidic residues" evidence="1">
    <location>
        <begin position="1"/>
        <end position="12"/>
    </location>
</feature>
<organism evidence="2 3">
    <name type="scientific">Mucilaginibacter pocheonensis</name>
    <dbReference type="NCBI Taxonomy" id="398050"/>
    <lineage>
        <taxon>Bacteria</taxon>
        <taxon>Pseudomonadati</taxon>
        <taxon>Bacteroidota</taxon>
        <taxon>Sphingobacteriia</taxon>
        <taxon>Sphingobacteriales</taxon>
        <taxon>Sphingobacteriaceae</taxon>
        <taxon>Mucilaginibacter</taxon>
    </lineage>
</organism>
<sequence length="37" mass="3992">MADRALLEKQKDTATAVKEAGKGAHQAKKDVTVPDRI</sequence>
<evidence type="ECO:0000313" key="3">
    <source>
        <dbReference type="Proteomes" id="UP001247620"/>
    </source>
</evidence>
<evidence type="ECO:0000313" key="2">
    <source>
        <dbReference type="EMBL" id="MDR6940896.1"/>
    </source>
</evidence>
<reference evidence="2 3" key="1">
    <citation type="submission" date="2023-07" db="EMBL/GenBank/DDBJ databases">
        <title>Sorghum-associated microbial communities from plants grown in Nebraska, USA.</title>
        <authorList>
            <person name="Schachtman D."/>
        </authorList>
    </citation>
    <scope>NUCLEOTIDE SEQUENCE [LARGE SCALE GENOMIC DNA]</scope>
    <source>
        <strain evidence="2 3">3262</strain>
    </source>
</reference>
<proteinExistence type="predicted"/>
<accession>A0ABU1T682</accession>
<dbReference type="Proteomes" id="UP001247620">
    <property type="component" value="Unassembled WGS sequence"/>
</dbReference>
<dbReference type="EMBL" id="JAVDUU010000001">
    <property type="protein sequence ID" value="MDR6940896.1"/>
    <property type="molecule type" value="Genomic_DNA"/>
</dbReference>
<gene>
    <name evidence="2" type="ORF">J2W55_000724</name>
</gene>
<evidence type="ECO:0000256" key="1">
    <source>
        <dbReference type="SAM" id="MobiDB-lite"/>
    </source>
</evidence>
<feature type="compositionally biased region" description="Basic and acidic residues" evidence="1">
    <location>
        <begin position="19"/>
        <end position="37"/>
    </location>
</feature>